<reference evidence="2 3" key="1">
    <citation type="submission" date="2016-02" db="EMBL/GenBank/DDBJ databases">
        <title>Species-wide whole genome sequencing reveals diversity, host range in Lonsdalea quercina.</title>
        <authorList>
            <person name="Li Y."/>
        </authorList>
    </citation>
    <scope>NUCLEOTIDE SEQUENCE [LARGE SCALE GENOMIC DNA]</scope>
    <source>
        <strain evidence="2 3">CFCC 12721</strain>
    </source>
</reference>
<dbReference type="Proteomes" id="UP000250186">
    <property type="component" value="Unassembled WGS sequence"/>
</dbReference>
<proteinExistence type="predicted"/>
<evidence type="ECO:0000256" key="1">
    <source>
        <dbReference type="SAM" id="Phobius"/>
    </source>
</evidence>
<comment type="caution">
    <text evidence="2">The sequence shown here is derived from an EMBL/GenBank/DDBJ whole genome shotgun (WGS) entry which is preliminary data.</text>
</comment>
<dbReference type="EMBL" id="LUSW01000019">
    <property type="protein sequence ID" value="RAT33912.1"/>
    <property type="molecule type" value="Genomic_DNA"/>
</dbReference>
<keyword evidence="3" id="KW-1185">Reference proteome</keyword>
<gene>
    <name evidence="2" type="ORF">AU492_09680</name>
</gene>
<keyword evidence="1" id="KW-0812">Transmembrane</keyword>
<evidence type="ECO:0000313" key="2">
    <source>
        <dbReference type="EMBL" id="RAT33912.1"/>
    </source>
</evidence>
<evidence type="ECO:0000313" key="3">
    <source>
        <dbReference type="Proteomes" id="UP000250186"/>
    </source>
</evidence>
<feature type="transmembrane region" description="Helical" evidence="1">
    <location>
        <begin position="21"/>
        <end position="42"/>
    </location>
</feature>
<accession>A0ABX9ESI5</accession>
<name>A0ABX9ESI5_9GAMM</name>
<sequence length="60" mass="7214">MVSRKRVSDALFSKYIQYFRIFDVFIHLMLYASLIAADMPFVDPLLRLFSLLKIRDTLWQ</sequence>
<protein>
    <submittedName>
        <fullName evidence="2">Uncharacterized protein</fullName>
    </submittedName>
</protein>
<organism evidence="2 3">
    <name type="scientific">Lonsdalea populi</name>
    <dbReference type="NCBI Taxonomy" id="1172565"/>
    <lineage>
        <taxon>Bacteria</taxon>
        <taxon>Pseudomonadati</taxon>
        <taxon>Pseudomonadota</taxon>
        <taxon>Gammaproteobacteria</taxon>
        <taxon>Enterobacterales</taxon>
        <taxon>Pectobacteriaceae</taxon>
        <taxon>Lonsdalea</taxon>
    </lineage>
</organism>
<keyword evidence="1" id="KW-1133">Transmembrane helix</keyword>
<keyword evidence="1" id="KW-0472">Membrane</keyword>